<dbReference type="Gene3D" id="3.40.50.1820">
    <property type="entry name" value="alpha/beta hydrolase"/>
    <property type="match status" value="1"/>
</dbReference>
<dbReference type="InterPro" id="IPR000639">
    <property type="entry name" value="Epox_hydrolase-like"/>
</dbReference>
<dbReference type="PRINTS" id="PR00111">
    <property type="entry name" value="ABHYDROLASE"/>
</dbReference>
<keyword evidence="1" id="KW-0378">Hydrolase</keyword>
<keyword evidence="6" id="KW-1185">Reference proteome</keyword>
<sequence length="360" mass="40077">MHLSASSLATVVIALALPAISSASDLARRVLDPTNYKNTTTSRGITYNYYFTPPANSDKRFLVLLHGWPGLSYDYRFQIDFFKEAGYGVIVPDMLGYGSTDKPTDLEAYRSSLITRDIVDILDGESVGNDAVVIGHDWGAKIITRLANYFPERFSAFGFLALGNTPPSFFSTSYSELNNLTKAVLGYENFGYWDFFVQPDAHEVLGDHLESMFSLAYTADPVEVLVNWAPVGKLEDWVRNDRRSETNESVITPEEMEVYLKAYSLPGAVEGSLAWYKVVVSGIEARDSEGIPPENAVVVKPVFFGAGVRDFAVLAPVMIRSTLDSSANSTIRLYDATHWLQWEAKDEVNRDLLTWVEGLE</sequence>
<accession>A0ABR2Z790</accession>
<evidence type="ECO:0000259" key="4">
    <source>
        <dbReference type="Pfam" id="PF00561"/>
    </source>
</evidence>
<dbReference type="EMBL" id="JBBXMP010001032">
    <property type="protein sequence ID" value="KAL0056716.1"/>
    <property type="molecule type" value="Genomic_DNA"/>
</dbReference>
<dbReference type="Pfam" id="PF00561">
    <property type="entry name" value="Abhydrolase_1"/>
    <property type="match status" value="1"/>
</dbReference>
<dbReference type="InterPro" id="IPR029058">
    <property type="entry name" value="AB_hydrolase_fold"/>
</dbReference>
<gene>
    <name evidence="5" type="ORF">AAF712_016676</name>
</gene>
<feature type="chain" id="PRO_5046741016" description="AB hydrolase-1 domain-containing protein" evidence="3">
    <location>
        <begin position="24"/>
        <end position="360"/>
    </location>
</feature>
<evidence type="ECO:0000313" key="5">
    <source>
        <dbReference type="EMBL" id="KAL0056716.1"/>
    </source>
</evidence>
<evidence type="ECO:0000313" key="6">
    <source>
        <dbReference type="Proteomes" id="UP001437256"/>
    </source>
</evidence>
<protein>
    <recommendedName>
        <fullName evidence="4">AB hydrolase-1 domain-containing protein</fullName>
    </recommendedName>
</protein>
<dbReference type="PANTHER" id="PTHR43329">
    <property type="entry name" value="EPOXIDE HYDROLASE"/>
    <property type="match status" value="1"/>
</dbReference>
<dbReference type="PRINTS" id="PR00412">
    <property type="entry name" value="EPOXHYDRLASE"/>
</dbReference>
<dbReference type="Proteomes" id="UP001437256">
    <property type="component" value="Unassembled WGS sequence"/>
</dbReference>
<name>A0ABR2Z790_9AGAR</name>
<evidence type="ECO:0000256" key="1">
    <source>
        <dbReference type="ARBA" id="ARBA00022801"/>
    </source>
</evidence>
<reference evidence="5 6" key="1">
    <citation type="submission" date="2024-05" db="EMBL/GenBank/DDBJ databases">
        <title>A draft genome resource for the thread blight pathogen Marasmius tenuissimus strain MS-2.</title>
        <authorList>
            <person name="Yulfo-Soto G.E."/>
            <person name="Baruah I.K."/>
            <person name="Amoako-Attah I."/>
            <person name="Bukari Y."/>
            <person name="Meinhardt L.W."/>
            <person name="Bailey B.A."/>
            <person name="Cohen S.P."/>
        </authorList>
    </citation>
    <scope>NUCLEOTIDE SEQUENCE [LARGE SCALE GENOMIC DNA]</scope>
    <source>
        <strain evidence="5 6">MS-2</strain>
    </source>
</reference>
<feature type="signal peptide" evidence="3">
    <location>
        <begin position="1"/>
        <end position="23"/>
    </location>
</feature>
<proteinExistence type="inferred from homology"/>
<comment type="similarity">
    <text evidence="2">Belongs to the AB hydrolase superfamily. Epoxide hydrolase family.</text>
</comment>
<dbReference type="SUPFAM" id="SSF53474">
    <property type="entry name" value="alpha/beta-Hydrolases"/>
    <property type="match status" value="1"/>
</dbReference>
<dbReference type="InterPro" id="IPR000073">
    <property type="entry name" value="AB_hydrolase_1"/>
</dbReference>
<comment type="caution">
    <text evidence="5">The sequence shown here is derived from an EMBL/GenBank/DDBJ whole genome shotgun (WGS) entry which is preliminary data.</text>
</comment>
<evidence type="ECO:0000256" key="2">
    <source>
        <dbReference type="ARBA" id="ARBA00038334"/>
    </source>
</evidence>
<keyword evidence="3" id="KW-0732">Signal</keyword>
<feature type="domain" description="AB hydrolase-1" evidence="4">
    <location>
        <begin position="62"/>
        <end position="250"/>
    </location>
</feature>
<evidence type="ECO:0000256" key="3">
    <source>
        <dbReference type="SAM" id="SignalP"/>
    </source>
</evidence>
<organism evidence="5 6">
    <name type="scientific">Marasmius tenuissimus</name>
    <dbReference type="NCBI Taxonomy" id="585030"/>
    <lineage>
        <taxon>Eukaryota</taxon>
        <taxon>Fungi</taxon>
        <taxon>Dikarya</taxon>
        <taxon>Basidiomycota</taxon>
        <taxon>Agaricomycotina</taxon>
        <taxon>Agaricomycetes</taxon>
        <taxon>Agaricomycetidae</taxon>
        <taxon>Agaricales</taxon>
        <taxon>Marasmiineae</taxon>
        <taxon>Marasmiaceae</taxon>
        <taxon>Marasmius</taxon>
    </lineage>
</organism>